<proteinExistence type="predicted"/>
<dbReference type="AlphaFoldDB" id="A0A8J6NIX9"/>
<organism evidence="1 2">
    <name type="scientific">Candidatus Desulfatibia profunda</name>
    <dbReference type="NCBI Taxonomy" id="2841695"/>
    <lineage>
        <taxon>Bacteria</taxon>
        <taxon>Pseudomonadati</taxon>
        <taxon>Thermodesulfobacteriota</taxon>
        <taxon>Desulfobacteria</taxon>
        <taxon>Desulfobacterales</taxon>
        <taxon>Desulfobacterales incertae sedis</taxon>
        <taxon>Candidatus Desulfatibia</taxon>
    </lineage>
</organism>
<evidence type="ECO:0000313" key="1">
    <source>
        <dbReference type="EMBL" id="MBC8360032.1"/>
    </source>
</evidence>
<protein>
    <submittedName>
        <fullName evidence="1">Uncharacterized protein</fullName>
    </submittedName>
</protein>
<gene>
    <name evidence="1" type="ORF">H8E23_01360</name>
</gene>
<accession>A0A8J6NIX9</accession>
<evidence type="ECO:0000313" key="2">
    <source>
        <dbReference type="Proteomes" id="UP000603434"/>
    </source>
</evidence>
<comment type="caution">
    <text evidence="1">The sequence shown here is derived from an EMBL/GenBank/DDBJ whole genome shotgun (WGS) entry which is preliminary data.</text>
</comment>
<reference evidence="1 2" key="1">
    <citation type="submission" date="2020-08" db="EMBL/GenBank/DDBJ databases">
        <title>Bridging the membrane lipid divide: bacteria of the FCB group superphylum have the potential to synthesize archaeal ether lipids.</title>
        <authorList>
            <person name="Villanueva L."/>
            <person name="Von Meijenfeldt F.A.B."/>
            <person name="Westbye A.B."/>
            <person name="Yadav S."/>
            <person name="Hopmans E.C."/>
            <person name="Dutilh B.E."/>
            <person name="Sinninghe Damste J.S."/>
        </authorList>
    </citation>
    <scope>NUCLEOTIDE SEQUENCE [LARGE SCALE GENOMIC DNA]</scope>
    <source>
        <strain evidence="1">NIOZ-UU30</strain>
    </source>
</reference>
<sequence>MPDAFICPDNGISASLQQALRGAAVVFYCKPLIRLRRASAGHVTQLEDPVENGEMGASGSAQRVKIIQLKKKKLNRMPVPHAPQFPAAKKILVGNQGIPLEAFLMTPVEELF</sequence>
<dbReference type="Proteomes" id="UP000603434">
    <property type="component" value="Unassembled WGS sequence"/>
</dbReference>
<dbReference type="EMBL" id="JACNJH010000059">
    <property type="protein sequence ID" value="MBC8360032.1"/>
    <property type="molecule type" value="Genomic_DNA"/>
</dbReference>
<name>A0A8J6NIX9_9BACT</name>